<sequence>MKIKASDMKTISCTKLDEDLLKSFGAEIKTYKQGEKIFNQGEIPVYYYQIIEGKIKENNHDSQGREFIHNILGNGQSFGDSMLFIDKRYPISAEAITECTVIRLSKPNFLNLLEKHPETSVQINSCMSQRMHYQFLMLQNLASNDPIIRLTGLLEYLKSFHCDDIPQSFQVELTRQQIANLTGLRVETVIRTIKKMEKGNILKIDNRKIFF</sequence>
<dbReference type="STRING" id="452084.AR438_08640"/>
<dbReference type="Proteomes" id="UP000051682">
    <property type="component" value="Unassembled WGS sequence"/>
</dbReference>
<dbReference type="Pfam" id="PF13545">
    <property type="entry name" value="HTH_Crp_2"/>
    <property type="match status" value="1"/>
</dbReference>
<evidence type="ECO:0000313" key="6">
    <source>
        <dbReference type="EMBL" id="KQK25655.1"/>
    </source>
</evidence>
<dbReference type="GO" id="GO:0003677">
    <property type="term" value="F:DNA binding"/>
    <property type="evidence" value="ECO:0007669"/>
    <property type="project" value="UniProtKB-KW"/>
</dbReference>
<dbReference type="PANTHER" id="PTHR24567">
    <property type="entry name" value="CRP FAMILY TRANSCRIPTIONAL REGULATORY PROTEIN"/>
    <property type="match status" value="1"/>
</dbReference>
<dbReference type="SUPFAM" id="SSF46785">
    <property type="entry name" value="Winged helix' DNA-binding domain"/>
    <property type="match status" value="1"/>
</dbReference>
<dbReference type="GO" id="GO:0005829">
    <property type="term" value="C:cytosol"/>
    <property type="evidence" value="ECO:0007669"/>
    <property type="project" value="TreeGrafter"/>
</dbReference>
<dbReference type="InterPro" id="IPR018490">
    <property type="entry name" value="cNMP-bd_dom_sf"/>
</dbReference>
<evidence type="ECO:0008006" key="8">
    <source>
        <dbReference type="Google" id="ProtNLM"/>
    </source>
</evidence>
<name>A0A0Q3HSL8_9FLAO</name>
<dbReference type="PROSITE" id="PS51063">
    <property type="entry name" value="HTH_CRP_2"/>
    <property type="match status" value="1"/>
</dbReference>
<dbReference type="Gene3D" id="2.60.120.10">
    <property type="entry name" value="Jelly Rolls"/>
    <property type="match status" value="1"/>
</dbReference>
<dbReference type="CDD" id="cd00092">
    <property type="entry name" value="HTH_CRP"/>
    <property type="match status" value="1"/>
</dbReference>
<keyword evidence="3" id="KW-0804">Transcription</keyword>
<feature type="domain" description="HTH crp-type" evidence="5">
    <location>
        <begin position="144"/>
        <end position="211"/>
    </location>
</feature>
<dbReference type="EMBL" id="LLYZ01000005">
    <property type="protein sequence ID" value="KQK25655.1"/>
    <property type="molecule type" value="Genomic_DNA"/>
</dbReference>
<dbReference type="GO" id="GO:0003700">
    <property type="term" value="F:DNA-binding transcription factor activity"/>
    <property type="evidence" value="ECO:0007669"/>
    <property type="project" value="TreeGrafter"/>
</dbReference>
<dbReference type="InterPro" id="IPR000595">
    <property type="entry name" value="cNMP-bd_dom"/>
</dbReference>
<evidence type="ECO:0000256" key="1">
    <source>
        <dbReference type="ARBA" id="ARBA00023015"/>
    </source>
</evidence>
<dbReference type="PANTHER" id="PTHR24567:SF28">
    <property type="entry name" value="LISTERIOLYSIN REGULATORY PROTEIN"/>
    <property type="match status" value="1"/>
</dbReference>
<dbReference type="InterPro" id="IPR014710">
    <property type="entry name" value="RmlC-like_jellyroll"/>
</dbReference>
<dbReference type="Pfam" id="PF00027">
    <property type="entry name" value="cNMP_binding"/>
    <property type="match status" value="1"/>
</dbReference>
<dbReference type="SMART" id="SM00100">
    <property type="entry name" value="cNMP"/>
    <property type="match status" value="1"/>
</dbReference>
<proteinExistence type="predicted"/>
<evidence type="ECO:0000259" key="4">
    <source>
        <dbReference type="PROSITE" id="PS50042"/>
    </source>
</evidence>
<keyword evidence="2" id="KW-0238">DNA-binding</keyword>
<keyword evidence="1" id="KW-0805">Transcription regulation</keyword>
<evidence type="ECO:0000313" key="7">
    <source>
        <dbReference type="Proteomes" id="UP000051682"/>
    </source>
</evidence>
<evidence type="ECO:0000259" key="5">
    <source>
        <dbReference type="PROSITE" id="PS51063"/>
    </source>
</evidence>
<organism evidence="6 7">
    <name type="scientific">Chryseobacterium aquaticum</name>
    <dbReference type="NCBI Taxonomy" id="452084"/>
    <lineage>
        <taxon>Bacteria</taxon>
        <taxon>Pseudomonadati</taxon>
        <taxon>Bacteroidota</taxon>
        <taxon>Flavobacteriia</taxon>
        <taxon>Flavobacteriales</taxon>
        <taxon>Weeksellaceae</taxon>
        <taxon>Chryseobacterium group</taxon>
        <taxon>Chryseobacterium</taxon>
    </lineage>
</organism>
<dbReference type="SMART" id="SM00419">
    <property type="entry name" value="HTH_CRP"/>
    <property type="match status" value="1"/>
</dbReference>
<comment type="caution">
    <text evidence="6">The sequence shown here is derived from an EMBL/GenBank/DDBJ whole genome shotgun (WGS) entry which is preliminary data.</text>
</comment>
<dbReference type="InterPro" id="IPR012318">
    <property type="entry name" value="HTH_CRP"/>
</dbReference>
<protein>
    <recommendedName>
        <fullName evidence="8">Crp/Fnr family transcriptional regulator</fullName>
    </recommendedName>
</protein>
<dbReference type="CDD" id="cd00038">
    <property type="entry name" value="CAP_ED"/>
    <property type="match status" value="1"/>
</dbReference>
<dbReference type="PROSITE" id="PS50042">
    <property type="entry name" value="CNMP_BINDING_3"/>
    <property type="match status" value="1"/>
</dbReference>
<dbReference type="InterPro" id="IPR036388">
    <property type="entry name" value="WH-like_DNA-bd_sf"/>
</dbReference>
<keyword evidence="7" id="KW-1185">Reference proteome</keyword>
<dbReference type="SUPFAM" id="SSF51206">
    <property type="entry name" value="cAMP-binding domain-like"/>
    <property type="match status" value="1"/>
</dbReference>
<dbReference type="Gene3D" id="1.10.10.10">
    <property type="entry name" value="Winged helix-like DNA-binding domain superfamily/Winged helix DNA-binding domain"/>
    <property type="match status" value="1"/>
</dbReference>
<dbReference type="PRINTS" id="PR00034">
    <property type="entry name" value="HTHCRP"/>
</dbReference>
<dbReference type="InterPro" id="IPR036390">
    <property type="entry name" value="WH_DNA-bd_sf"/>
</dbReference>
<evidence type="ECO:0000256" key="2">
    <source>
        <dbReference type="ARBA" id="ARBA00023125"/>
    </source>
</evidence>
<gene>
    <name evidence="6" type="ORF">AR438_08640</name>
</gene>
<reference evidence="6 7" key="1">
    <citation type="submission" date="2015-10" db="EMBL/GenBank/DDBJ databases">
        <title>Chryseobacterium aquaticum genome.</title>
        <authorList>
            <person name="Newman J.D."/>
            <person name="Ferguson M.B."/>
            <person name="Miller J.R."/>
        </authorList>
    </citation>
    <scope>NUCLEOTIDE SEQUENCE [LARGE SCALE GENOMIC DNA]</scope>
    <source>
        <strain evidence="6 7">KCTC 12483</strain>
    </source>
</reference>
<feature type="domain" description="Cyclic nucleotide-binding" evidence="4">
    <location>
        <begin position="29"/>
        <end position="113"/>
    </location>
</feature>
<evidence type="ECO:0000256" key="3">
    <source>
        <dbReference type="ARBA" id="ARBA00023163"/>
    </source>
</evidence>
<dbReference type="AlphaFoldDB" id="A0A0Q3HSL8"/>
<dbReference type="InterPro" id="IPR050397">
    <property type="entry name" value="Env_Response_Regulators"/>
</dbReference>
<accession>A0A0Q3HSL8</accession>